<gene>
    <name evidence="7" type="ORF">POPTR_005G112500</name>
</gene>
<dbReference type="PANTHER" id="PTHR13539:SF3">
    <property type="entry name" value="CALMODULIN-LYSINE N-METHYLTRANSFERASE"/>
    <property type="match status" value="1"/>
</dbReference>
<evidence type="ECO:0000256" key="4">
    <source>
        <dbReference type="ARBA" id="ARBA00022603"/>
    </source>
</evidence>
<keyword evidence="5" id="KW-0808">Transferase</keyword>
<organism evidence="7 8">
    <name type="scientific">Populus trichocarpa</name>
    <name type="common">Western balsam poplar</name>
    <name type="synonym">Populus balsamifera subsp. trichocarpa</name>
    <dbReference type="NCBI Taxonomy" id="3694"/>
    <lineage>
        <taxon>Eukaryota</taxon>
        <taxon>Viridiplantae</taxon>
        <taxon>Streptophyta</taxon>
        <taxon>Embryophyta</taxon>
        <taxon>Tracheophyta</taxon>
        <taxon>Spermatophyta</taxon>
        <taxon>Magnoliopsida</taxon>
        <taxon>eudicotyledons</taxon>
        <taxon>Gunneridae</taxon>
        <taxon>Pentapetalae</taxon>
        <taxon>rosids</taxon>
        <taxon>fabids</taxon>
        <taxon>Malpighiales</taxon>
        <taxon>Salicaceae</taxon>
        <taxon>Saliceae</taxon>
        <taxon>Populus</taxon>
    </lineage>
</organism>
<keyword evidence="6" id="KW-0539">Nucleus</keyword>
<dbReference type="GO" id="GO:0005634">
    <property type="term" value="C:nucleus"/>
    <property type="evidence" value="ECO:0007669"/>
    <property type="project" value="UniProtKB-SubCell"/>
</dbReference>
<accession>A0A2K2AF78</accession>
<keyword evidence="8" id="KW-1185">Reference proteome</keyword>
<dbReference type="InParanoid" id="A0A2K2AF78"/>
<dbReference type="GO" id="GO:0018025">
    <property type="term" value="F:calmodulin-lysine N-methyltransferase activity"/>
    <property type="evidence" value="ECO:0000318"/>
    <property type="project" value="GO_Central"/>
</dbReference>
<proteinExistence type="predicted"/>
<evidence type="ECO:0000313" key="8">
    <source>
        <dbReference type="Proteomes" id="UP000006729"/>
    </source>
</evidence>
<dbReference type="Proteomes" id="UP000006729">
    <property type="component" value="Chromosome 5"/>
</dbReference>
<keyword evidence="3" id="KW-0963">Cytoplasm</keyword>
<protein>
    <submittedName>
        <fullName evidence="7">Uncharacterized protein</fullName>
    </submittedName>
</protein>
<dbReference type="STRING" id="3694.A0A2K2AF78"/>
<dbReference type="EMBL" id="CM009294">
    <property type="protein sequence ID" value="PNT36184.1"/>
    <property type="molecule type" value="Genomic_DNA"/>
</dbReference>
<evidence type="ECO:0000313" key="7">
    <source>
        <dbReference type="EMBL" id="PNT36184.1"/>
    </source>
</evidence>
<dbReference type="GO" id="GO:0005737">
    <property type="term" value="C:cytoplasm"/>
    <property type="evidence" value="ECO:0007669"/>
    <property type="project" value="UniProtKB-SubCell"/>
</dbReference>
<reference evidence="7 8" key="1">
    <citation type="journal article" date="2006" name="Science">
        <title>The genome of black cottonwood, Populus trichocarpa (Torr. &amp; Gray).</title>
        <authorList>
            <person name="Tuskan G.A."/>
            <person name="Difazio S."/>
            <person name="Jansson S."/>
            <person name="Bohlmann J."/>
            <person name="Grigoriev I."/>
            <person name="Hellsten U."/>
            <person name="Putnam N."/>
            <person name="Ralph S."/>
            <person name="Rombauts S."/>
            <person name="Salamov A."/>
            <person name="Schein J."/>
            <person name="Sterck L."/>
            <person name="Aerts A."/>
            <person name="Bhalerao R.R."/>
            <person name="Bhalerao R.P."/>
            <person name="Blaudez D."/>
            <person name="Boerjan W."/>
            <person name="Brun A."/>
            <person name="Brunner A."/>
            <person name="Busov V."/>
            <person name="Campbell M."/>
            <person name="Carlson J."/>
            <person name="Chalot M."/>
            <person name="Chapman J."/>
            <person name="Chen G.L."/>
            <person name="Cooper D."/>
            <person name="Coutinho P.M."/>
            <person name="Couturier J."/>
            <person name="Covert S."/>
            <person name="Cronk Q."/>
            <person name="Cunningham R."/>
            <person name="Davis J."/>
            <person name="Degroeve S."/>
            <person name="Dejardin A."/>
            <person name="Depamphilis C."/>
            <person name="Detter J."/>
            <person name="Dirks B."/>
            <person name="Dubchak I."/>
            <person name="Duplessis S."/>
            <person name="Ehlting J."/>
            <person name="Ellis B."/>
            <person name="Gendler K."/>
            <person name="Goodstein D."/>
            <person name="Gribskov M."/>
            <person name="Grimwood J."/>
            <person name="Groover A."/>
            <person name="Gunter L."/>
            <person name="Hamberger B."/>
            <person name="Heinze B."/>
            <person name="Helariutta Y."/>
            <person name="Henrissat B."/>
            <person name="Holligan D."/>
            <person name="Holt R."/>
            <person name="Huang W."/>
            <person name="Islam-Faridi N."/>
            <person name="Jones S."/>
            <person name="Jones-Rhoades M."/>
            <person name="Jorgensen R."/>
            <person name="Joshi C."/>
            <person name="Kangasjarvi J."/>
            <person name="Karlsson J."/>
            <person name="Kelleher C."/>
            <person name="Kirkpatrick R."/>
            <person name="Kirst M."/>
            <person name="Kohler A."/>
            <person name="Kalluri U."/>
            <person name="Larimer F."/>
            <person name="Leebens-Mack J."/>
            <person name="Leple J.C."/>
            <person name="Locascio P."/>
            <person name="Lou Y."/>
            <person name="Lucas S."/>
            <person name="Martin F."/>
            <person name="Montanini B."/>
            <person name="Napoli C."/>
            <person name="Nelson D.R."/>
            <person name="Nelson C."/>
            <person name="Nieminen K."/>
            <person name="Nilsson O."/>
            <person name="Pereda V."/>
            <person name="Peter G."/>
            <person name="Philippe R."/>
            <person name="Pilate G."/>
            <person name="Poliakov A."/>
            <person name="Razumovskaya J."/>
            <person name="Richardson P."/>
            <person name="Rinaldi C."/>
            <person name="Ritland K."/>
            <person name="Rouze P."/>
            <person name="Ryaboy D."/>
            <person name="Schmutz J."/>
            <person name="Schrader J."/>
            <person name="Segerman B."/>
            <person name="Shin H."/>
            <person name="Siddiqui A."/>
            <person name="Sterky F."/>
            <person name="Terry A."/>
            <person name="Tsai C.J."/>
            <person name="Uberbacher E."/>
            <person name="Unneberg P."/>
            <person name="Vahala J."/>
            <person name="Wall K."/>
            <person name="Wessler S."/>
            <person name="Yang G."/>
            <person name="Yin T."/>
            <person name="Douglas C."/>
            <person name="Marra M."/>
            <person name="Sandberg G."/>
            <person name="Van de Peer Y."/>
            <person name="Rokhsar D."/>
        </authorList>
    </citation>
    <scope>NUCLEOTIDE SEQUENCE [LARGE SCALE GENOMIC DNA]</scope>
    <source>
        <strain evidence="8">cv. Nisqually</strain>
    </source>
</reference>
<dbReference type="PANTHER" id="PTHR13539">
    <property type="entry name" value="CALMODULIN-LYSINE N-METHYLTRANSFERASE"/>
    <property type="match status" value="1"/>
</dbReference>
<sequence>MKWKPEQIQNHHLSLSDGQSYAKPFLLRKSHENPGASLISPNTCCYPGQWPSEDVLSYFCLSHADMFRFHDKLDIQHSIDASSTAFGNTELKSMTLHWDEEVTYNISNTFDVIVASPFFEEFHNALACTVKLLLRNSGPLEAIFFSPKRGDTLDKLLKKVEENGLNFSIIENCDSEVWKCHQGFMAGNHDSWPSYEKHHCYPLFVRIHYKLSRPFIFRSYPVFLGKGYSIYLCHAAKYVEDFFNLLDAVY</sequence>
<dbReference type="InterPro" id="IPR029063">
    <property type="entry name" value="SAM-dependent_MTases_sf"/>
</dbReference>
<keyword evidence="4" id="KW-0489">Methyltransferase</keyword>
<evidence type="ECO:0000256" key="1">
    <source>
        <dbReference type="ARBA" id="ARBA00004123"/>
    </source>
</evidence>
<evidence type="ECO:0000256" key="5">
    <source>
        <dbReference type="ARBA" id="ARBA00022679"/>
    </source>
</evidence>
<dbReference type="InterPro" id="IPR025800">
    <property type="entry name" value="CaM-Lys-N-MeTrfase"/>
</dbReference>
<comment type="subcellular location">
    <subcellularLocation>
        <location evidence="2">Cytoplasm</location>
    </subcellularLocation>
    <subcellularLocation>
        <location evidence="1">Nucleus</location>
    </subcellularLocation>
</comment>
<dbReference type="GO" id="GO:0032259">
    <property type="term" value="P:methylation"/>
    <property type="evidence" value="ECO:0007669"/>
    <property type="project" value="UniProtKB-KW"/>
</dbReference>
<dbReference type="Gene3D" id="3.40.50.150">
    <property type="entry name" value="Vaccinia Virus protein VP39"/>
    <property type="match status" value="1"/>
</dbReference>
<dbReference type="AlphaFoldDB" id="A0A2K2AF78"/>
<evidence type="ECO:0000256" key="3">
    <source>
        <dbReference type="ARBA" id="ARBA00022490"/>
    </source>
</evidence>
<name>A0A2K2AF78_POPTR</name>
<evidence type="ECO:0000256" key="6">
    <source>
        <dbReference type="ARBA" id="ARBA00023242"/>
    </source>
</evidence>
<evidence type="ECO:0000256" key="2">
    <source>
        <dbReference type="ARBA" id="ARBA00004496"/>
    </source>
</evidence>